<dbReference type="InterPro" id="IPR011335">
    <property type="entry name" value="Restrct_endonuc-II-like"/>
</dbReference>
<reference evidence="2 3" key="1">
    <citation type="submission" date="2016-12" db="EMBL/GenBank/DDBJ databases">
        <title>The new phylogeny of genus Mycobacterium.</title>
        <authorList>
            <person name="Tortoli E."/>
            <person name="Trovato A."/>
            <person name="Cirillo D.M."/>
        </authorList>
    </citation>
    <scope>NUCLEOTIDE SEQUENCE [LARGE SCALE GENOMIC DNA]</scope>
    <source>
        <strain evidence="2 3">DSM 44223</strain>
    </source>
</reference>
<dbReference type="EMBL" id="MVIH01000006">
    <property type="protein sequence ID" value="ORB52448.1"/>
    <property type="molecule type" value="Genomic_DNA"/>
</dbReference>
<dbReference type="InterPro" id="IPR007569">
    <property type="entry name" value="DUF559"/>
</dbReference>
<dbReference type="Gene3D" id="3.40.960.10">
    <property type="entry name" value="VSR Endonuclease"/>
    <property type="match status" value="1"/>
</dbReference>
<dbReference type="AlphaFoldDB" id="A0A1X0IUD7"/>
<gene>
    <name evidence="2" type="ORF">BST42_14900</name>
</gene>
<dbReference type="RefSeq" id="WP_083120275.1">
    <property type="nucleotide sequence ID" value="NZ_JACKUO010000026.1"/>
</dbReference>
<evidence type="ECO:0000313" key="3">
    <source>
        <dbReference type="Proteomes" id="UP000192534"/>
    </source>
</evidence>
<proteinExistence type="predicted"/>
<protein>
    <recommendedName>
        <fullName evidence="1">DUF559 domain-containing protein</fullName>
    </recommendedName>
</protein>
<dbReference type="OrthoDB" id="3173471at2"/>
<dbReference type="SUPFAM" id="SSF52980">
    <property type="entry name" value="Restriction endonuclease-like"/>
    <property type="match status" value="1"/>
</dbReference>
<accession>A0A1X0IUD7</accession>
<dbReference type="Pfam" id="PF04480">
    <property type="entry name" value="DUF559"/>
    <property type="match status" value="1"/>
</dbReference>
<evidence type="ECO:0000259" key="1">
    <source>
        <dbReference type="Pfam" id="PF04480"/>
    </source>
</evidence>
<sequence>MSAMRSGQVTDHQLRTRYRAVFRNVYLANELPLTALQRARAAWLFAGPDVVLAGRSAAAIHGTKWLDDNAPAEIIRADRHTSPGLIAHSYAIADDDVCLRQGMRVTTAARTAFDVGRRLPPRDAVPLLDALMNATRLKPDDIRAIADANPGVRGVRRLRAALALADGGAESPRESLLRMLLVGAGLPTPETQIEFFDDYGDVVIRIDMGWREWRVAVEYDGVQHWTDGRQRSWDIDRIAILDSMGWAVIRVSADMLRRPDVIIARVTAKLRAGGCPSDVERASCRW</sequence>
<name>A0A1X0IUD7_MYCRH</name>
<feature type="domain" description="DUF559" evidence="1">
    <location>
        <begin position="207"/>
        <end position="268"/>
    </location>
</feature>
<evidence type="ECO:0000313" key="2">
    <source>
        <dbReference type="EMBL" id="ORB52448.1"/>
    </source>
</evidence>
<dbReference type="Proteomes" id="UP000192534">
    <property type="component" value="Unassembled WGS sequence"/>
</dbReference>
<organism evidence="2 3">
    <name type="scientific">Mycolicibacterium rhodesiae</name>
    <name type="common">Mycobacterium rhodesiae</name>
    <dbReference type="NCBI Taxonomy" id="36814"/>
    <lineage>
        <taxon>Bacteria</taxon>
        <taxon>Bacillati</taxon>
        <taxon>Actinomycetota</taxon>
        <taxon>Actinomycetes</taxon>
        <taxon>Mycobacteriales</taxon>
        <taxon>Mycobacteriaceae</taxon>
        <taxon>Mycolicibacterium</taxon>
    </lineage>
</organism>
<comment type="caution">
    <text evidence="2">The sequence shown here is derived from an EMBL/GenBank/DDBJ whole genome shotgun (WGS) entry which is preliminary data.</text>
</comment>
<keyword evidence="3" id="KW-1185">Reference proteome</keyword>